<dbReference type="OrthoDB" id="446089at2759"/>
<reference evidence="1" key="1">
    <citation type="submission" date="2022-10" db="EMBL/GenBank/DDBJ databases">
        <authorList>
            <person name="Chen Y."/>
            <person name="Dougan E. K."/>
            <person name="Chan C."/>
            <person name="Rhodes N."/>
            <person name="Thang M."/>
        </authorList>
    </citation>
    <scope>NUCLEOTIDE SEQUENCE</scope>
</reference>
<organism evidence="1">
    <name type="scientific">Cladocopium goreaui</name>
    <dbReference type="NCBI Taxonomy" id="2562237"/>
    <lineage>
        <taxon>Eukaryota</taxon>
        <taxon>Sar</taxon>
        <taxon>Alveolata</taxon>
        <taxon>Dinophyceae</taxon>
        <taxon>Suessiales</taxon>
        <taxon>Symbiodiniaceae</taxon>
        <taxon>Cladocopium</taxon>
    </lineage>
</organism>
<dbReference type="Proteomes" id="UP001152797">
    <property type="component" value="Unassembled WGS sequence"/>
</dbReference>
<reference evidence="2 3" key="2">
    <citation type="submission" date="2024-05" db="EMBL/GenBank/DDBJ databases">
        <authorList>
            <person name="Chen Y."/>
            <person name="Shah S."/>
            <person name="Dougan E. K."/>
            <person name="Thang M."/>
            <person name="Chan C."/>
        </authorList>
    </citation>
    <scope>NUCLEOTIDE SEQUENCE [LARGE SCALE GENOMIC DNA]</scope>
</reference>
<keyword evidence="3" id="KW-1185">Reference proteome</keyword>
<gene>
    <name evidence="1" type="ORF">C1SCF055_LOCUS14905</name>
</gene>
<dbReference type="EMBL" id="CAMXCT010001188">
    <property type="protein sequence ID" value="CAI3987650.1"/>
    <property type="molecule type" value="Genomic_DNA"/>
</dbReference>
<proteinExistence type="predicted"/>
<evidence type="ECO:0000313" key="3">
    <source>
        <dbReference type="Proteomes" id="UP001152797"/>
    </source>
</evidence>
<accession>A0A9P1FUU8</accession>
<dbReference type="EMBL" id="CAMXCT020001188">
    <property type="protein sequence ID" value="CAL1141025.1"/>
    <property type="molecule type" value="Genomic_DNA"/>
</dbReference>
<evidence type="ECO:0000313" key="2">
    <source>
        <dbReference type="EMBL" id="CAL4774962.1"/>
    </source>
</evidence>
<dbReference type="AlphaFoldDB" id="A0A9P1FUU8"/>
<comment type="caution">
    <text evidence="1">The sequence shown here is derived from an EMBL/GenBank/DDBJ whole genome shotgun (WGS) entry which is preliminary data.</text>
</comment>
<dbReference type="EMBL" id="CAMXCT030001188">
    <property type="protein sequence ID" value="CAL4774962.1"/>
    <property type="molecule type" value="Genomic_DNA"/>
</dbReference>
<evidence type="ECO:0000313" key="1">
    <source>
        <dbReference type="EMBL" id="CAI3987650.1"/>
    </source>
</evidence>
<protein>
    <submittedName>
        <fullName evidence="1">Uncharacterized protein</fullName>
    </submittedName>
</protein>
<name>A0A9P1FUU8_9DINO</name>
<sequence length="120" mass="13970">MRAAMSDSSNTGVKLTDSNLQMLQRANYLFHSAHNWLATEALEKENLLWRTRPKYHKLDHIVYDCAPEVSPLKLSCYTDEDAMGKLKKLAMISYPNQMGRQVLSRYAAYTCVRWLRRLTE</sequence>